<dbReference type="AlphaFoldDB" id="A0AAD1Y136"/>
<reference evidence="1" key="1">
    <citation type="submission" date="2023-07" db="EMBL/GenBank/DDBJ databases">
        <authorList>
            <consortium name="AG Swart"/>
            <person name="Singh M."/>
            <person name="Singh A."/>
            <person name="Seah K."/>
            <person name="Emmerich C."/>
        </authorList>
    </citation>
    <scope>NUCLEOTIDE SEQUENCE</scope>
    <source>
        <strain evidence="1">DP1</strain>
    </source>
</reference>
<organism evidence="1 2">
    <name type="scientific">Euplotes crassus</name>
    <dbReference type="NCBI Taxonomy" id="5936"/>
    <lineage>
        <taxon>Eukaryota</taxon>
        <taxon>Sar</taxon>
        <taxon>Alveolata</taxon>
        <taxon>Ciliophora</taxon>
        <taxon>Intramacronucleata</taxon>
        <taxon>Spirotrichea</taxon>
        <taxon>Hypotrichia</taxon>
        <taxon>Euplotida</taxon>
        <taxon>Euplotidae</taxon>
        <taxon>Moneuplotes</taxon>
    </lineage>
</organism>
<evidence type="ECO:0000313" key="1">
    <source>
        <dbReference type="EMBL" id="CAI2383156.1"/>
    </source>
</evidence>
<gene>
    <name evidence="1" type="ORF">ECRASSUSDP1_LOCUS24647</name>
</gene>
<name>A0AAD1Y136_EUPCR</name>
<comment type="caution">
    <text evidence="1">The sequence shown here is derived from an EMBL/GenBank/DDBJ whole genome shotgun (WGS) entry which is preliminary data.</text>
</comment>
<sequence>MSPFFLCCFISLDSNLVSLIEKDFTMISFLIRVRSWSFLLLLHLISTISCSRIFISFSDKGKSVPSNSERVVWDSLQSVFSARNISINIRFKFVRRESLNILANDFCQNLMIN</sequence>
<proteinExistence type="predicted"/>
<dbReference type="Proteomes" id="UP001295684">
    <property type="component" value="Unassembled WGS sequence"/>
</dbReference>
<dbReference type="EMBL" id="CAMPGE010025395">
    <property type="protein sequence ID" value="CAI2383156.1"/>
    <property type="molecule type" value="Genomic_DNA"/>
</dbReference>
<keyword evidence="2" id="KW-1185">Reference proteome</keyword>
<protein>
    <submittedName>
        <fullName evidence="1">Uncharacterized protein</fullName>
    </submittedName>
</protein>
<evidence type="ECO:0000313" key="2">
    <source>
        <dbReference type="Proteomes" id="UP001295684"/>
    </source>
</evidence>
<accession>A0AAD1Y136</accession>